<dbReference type="SUPFAM" id="SSF52540">
    <property type="entry name" value="P-loop containing nucleoside triphosphate hydrolases"/>
    <property type="match status" value="1"/>
</dbReference>
<dbReference type="InterPro" id="IPR027417">
    <property type="entry name" value="P-loop_NTPase"/>
</dbReference>
<keyword evidence="3" id="KW-1185">Reference proteome</keyword>
<dbReference type="KEGG" id="ten:LPB136_01935"/>
<organism evidence="2 3">
    <name type="scientific">Tenacibaculum todarodis</name>
    <dbReference type="NCBI Taxonomy" id="1850252"/>
    <lineage>
        <taxon>Bacteria</taxon>
        <taxon>Pseudomonadati</taxon>
        <taxon>Bacteroidota</taxon>
        <taxon>Flavobacteriia</taxon>
        <taxon>Flavobacteriales</taxon>
        <taxon>Flavobacteriaceae</taxon>
        <taxon>Tenacibaculum</taxon>
    </lineage>
</organism>
<dbReference type="STRING" id="1850252.LPB136_01935"/>
<reference evidence="2 3" key="1">
    <citation type="submission" date="2016-11" db="EMBL/GenBank/DDBJ databases">
        <title>Tenacibaculum sp. LPB0136, isolated from marine environment.</title>
        <authorList>
            <person name="Kim E."/>
            <person name="Yi H."/>
        </authorList>
    </citation>
    <scope>NUCLEOTIDE SEQUENCE [LARGE SCALE GENOMIC DNA]</scope>
    <source>
        <strain evidence="2 3">LPB0136</strain>
    </source>
</reference>
<dbReference type="Proteomes" id="UP000181898">
    <property type="component" value="Chromosome"/>
</dbReference>
<dbReference type="EMBL" id="CP018155">
    <property type="protein sequence ID" value="APG64199.1"/>
    <property type="molecule type" value="Genomic_DNA"/>
</dbReference>
<dbReference type="InterPro" id="IPR038727">
    <property type="entry name" value="NadR/Ttd14_AAA_dom"/>
</dbReference>
<dbReference type="Pfam" id="PF13521">
    <property type="entry name" value="AAA_28"/>
    <property type="match status" value="1"/>
</dbReference>
<dbReference type="OrthoDB" id="5638848at2"/>
<evidence type="ECO:0000313" key="3">
    <source>
        <dbReference type="Proteomes" id="UP000181898"/>
    </source>
</evidence>
<protein>
    <submittedName>
        <fullName evidence="2">ATPase</fullName>
    </submittedName>
</protein>
<sequence length="180" mass="21118">MQQKIVLIGGPGTGKTTVLNELKSLGFSCMEEVSREVTLKAQKEGIDQLFLTQPLLFSEKLLEGRIQQFVDAHKSEQKHVFFDRGIPDVYAYMDFFKTDYPENFKEKGKKYNYTKLFIFPPWKNIYISDNERYETFEQSQEIDTFLRNAYEEIGYSLIEVPFGSIKDRTNFILNHLDLKV</sequence>
<evidence type="ECO:0000313" key="2">
    <source>
        <dbReference type="EMBL" id="APG64199.1"/>
    </source>
</evidence>
<proteinExistence type="predicted"/>
<dbReference type="RefSeq" id="WP_072554523.1">
    <property type="nucleotide sequence ID" value="NZ_CP018155.1"/>
</dbReference>
<dbReference type="AlphaFoldDB" id="A0A1L3JGF1"/>
<name>A0A1L3JGF1_9FLAO</name>
<gene>
    <name evidence="2" type="ORF">LPB136_01935</name>
</gene>
<evidence type="ECO:0000259" key="1">
    <source>
        <dbReference type="Pfam" id="PF13521"/>
    </source>
</evidence>
<dbReference type="Gene3D" id="3.40.50.300">
    <property type="entry name" value="P-loop containing nucleotide triphosphate hydrolases"/>
    <property type="match status" value="1"/>
</dbReference>
<feature type="domain" description="NadR/Ttd14 AAA" evidence="1">
    <location>
        <begin position="4"/>
        <end position="168"/>
    </location>
</feature>
<accession>A0A1L3JGF1</accession>